<protein>
    <recommendedName>
        <fullName evidence="9">Carboxypeptidase</fullName>
        <ecNumber evidence="9">3.4.16.-</ecNumber>
    </recommendedName>
</protein>
<dbReference type="GO" id="GO:0005975">
    <property type="term" value="P:carbohydrate metabolic process"/>
    <property type="evidence" value="ECO:0007669"/>
    <property type="project" value="InterPro"/>
</dbReference>
<evidence type="ECO:0000256" key="9">
    <source>
        <dbReference type="RuleBase" id="RU361156"/>
    </source>
</evidence>
<dbReference type="PANTHER" id="PTHR11802">
    <property type="entry name" value="SERINE PROTEASE FAMILY S10 SERINE CARBOXYPEPTIDASE"/>
    <property type="match status" value="1"/>
</dbReference>
<dbReference type="GO" id="GO:0004557">
    <property type="term" value="F:alpha-galactosidase activity"/>
    <property type="evidence" value="ECO:0007669"/>
    <property type="project" value="UniProtKB-EC"/>
</dbReference>
<name>A0A8H4RJ70_9HELO</name>
<accession>A0A8H4RJ70</accession>
<evidence type="ECO:0000256" key="4">
    <source>
        <dbReference type="ARBA" id="ARBA00022645"/>
    </source>
</evidence>
<comment type="similarity">
    <text evidence="3">Belongs to the glycosyl hydrolase 27 family.</text>
</comment>
<keyword evidence="4 9" id="KW-0121">Carboxypeptidase</keyword>
<dbReference type="EC" id="3.4.16.-" evidence="9"/>
<evidence type="ECO:0000256" key="2">
    <source>
        <dbReference type="ARBA" id="ARBA00009431"/>
    </source>
</evidence>
<evidence type="ECO:0000313" key="10">
    <source>
        <dbReference type="EMBL" id="KAF4631037.1"/>
    </source>
</evidence>
<organism evidence="10 11">
    <name type="scientific">Cudoniella acicularis</name>
    <dbReference type="NCBI Taxonomy" id="354080"/>
    <lineage>
        <taxon>Eukaryota</taxon>
        <taxon>Fungi</taxon>
        <taxon>Dikarya</taxon>
        <taxon>Ascomycota</taxon>
        <taxon>Pezizomycotina</taxon>
        <taxon>Leotiomycetes</taxon>
        <taxon>Helotiales</taxon>
        <taxon>Tricladiaceae</taxon>
        <taxon>Cudoniella</taxon>
    </lineage>
</organism>
<comment type="catalytic activity">
    <reaction evidence="1">
        <text>Hydrolysis of terminal, non-reducing alpha-D-galactose residues in alpha-D-galactosides, including galactose oligosaccharides, galactomannans and galactolipids.</text>
        <dbReference type="EC" id="3.2.1.22"/>
    </reaction>
</comment>
<keyword evidence="9" id="KW-0732">Signal</keyword>
<feature type="chain" id="PRO_5034859868" description="Carboxypeptidase" evidence="9">
    <location>
        <begin position="21"/>
        <end position="665"/>
    </location>
</feature>
<dbReference type="GO" id="GO:0006508">
    <property type="term" value="P:proteolysis"/>
    <property type="evidence" value="ECO:0007669"/>
    <property type="project" value="UniProtKB-KW"/>
</dbReference>
<evidence type="ECO:0000256" key="8">
    <source>
        <dbReference type="ARBA" id="ARBA00023295"/>
    </source>
</evidence>
<evidence type="ECO:0000256" key="1">
    <source>
        <dbReference type="ARBA" id="ARBA00001255"/>
    </source>
</evidence>
<dbReference type="PROSITE" id="PS00131">
    <property type="entry name" value="CARBOXYPEPT_SER_SER"/>
    <property type="match status" value="1"/>
</dbReference>
<dbReference type="Gene3D" id="3.40.50.1820">
    <property type="entry name" value="alpha/beta hydrolase"/>
    <property type="match status" value="1"/>
</dbReference>
<dbReference type="Pfam" id="PF00450">
    <property type="entry name" value="Peptidase_S10"/>
    <property type="match status" value="1"/>
</dbReference>
<dbReference type="Gene3D" id="1.10.287.410">
    <property type="match status" value="1"/>
</dbReference>
<keyword evidence="8" id="KW-0326">Glycosidase</keyword>
<keyword evidence="7" id="KW-0325">Glycoprotein</keyword>
<dbReference type="GO" id="GO:0000324">
    <property type="term" value="C:fungal-type vacuole"/>
    <property type="evidence" value="ECO:0007669"/>
    <property type="project" value="TreeGrafter"/>
</dbReference>
<dbReference type="GO" id="GO:0004185">
    <property type="term" value="F:serine-type carboxypeptidase activity"/>
    <property type="evidence" value="ECO:0007669"/>
    <property type="project" value="UniProtKB-UniRule"/>
</dbReference>
<dbReference type="SUPFAM" id="SSF53474">
    <property type="entry name" value="alpha/beta-Hydrolases"/>
    <property type="match status" value="1"/>
</dbReference>
<feature type="signal peptide" evidence="9">
    <location>
        <begin position="1"/>
        <end position="20"/>
    </location>
</feature>
<keyword evidence="11" id="KW-1185">Reference proteome</keyword>
<comment type="caution">
    <text evidence="10">The sequence shown here is derived from an EMBL/GenBank/DDBJ whole genome shotgun (WGS) entry which is preliminary data.</text>
</comment>
<dbReference type="InterPro" id="IPR018202">
    <property type="entry name" value="Ser_caboxypep_ser_AS"/>
</dbReference>
<dbReference type="OrthoDB" id="443318at2759"/>
<dbReference type="Pfam" id="PF16499">
    <property type="entry name" value="Melibiase_2"/>
    <property type="match status" value="1"/>
</dbReference>
<dbReference type="EMBL" id="JAAMPI010000483">
    <property type="protein sequence ID" value="KAF4631037.1"/>
    <property type="molecule type" value="Genomic_DNA"/>
</dbReference>
<dbReference type="PANTHER" id="PTHR11802:SF453">
    <property type="entry name" value="S1, PUTATIVE-RELATED"/>
    <property type="match status" value="1"/>
</dbReference>
<dbReference type="InterPro" id="IPR013785">
    <property type="entry name" value="Aldolase_TIM"/>
</dbReference>
<evidence type="ECO:0000256" key="5">
    <source>
        <dbReference type="ARBA" id="ARBA00022670"/>
    </source>
</evidence>
<proteinExistence type="inferred from homology"/>
<comment type="similarity">
    <text evidence="2 9">Belongs to the peptidase S10 family.</text>
</comment>
<gene>
    <name evidence="10" type="ORF">G7Y89_g7093</name>
</gene>
<dbReference type="SUPFAM" id="SSF51445">
    <property type="entry name" value="(Trans)glycosidases"/>
    <property type="match status" value="1"/>
</dbReference>
<dbReference type="InterPro" id="IPR029058">
    <property type="entry name" value="AB_hydrolase_fold"/>
</dbReference>
<keyword evidence="5 9" id="KW-0645">Protease</keyword>
<evidence type="ECO:0000256" key="6">
    <source>
        <dbReference type="ARBA" id="ARBA00022801"/>
    </source>
</evidence>
<dbReference type="Proteomes" id="UP000566819">
    <property type="component" value="Unassembled WGS sequence"/>
</dbReference>
<evidence type="ECO:0000256" key="3">
    <source>
        <dbReference type="ARBA" id="ARBA00009743"/>
    </source>
</evidence>
<dbReference type="InterPro" id="IPR002241">
    <property type="entry name" value="Glyco_hydro_27"/>
</dbReference>
<sequence>MRFQLFYAAFGLMLPVFSTALPAAETSSEEVPAHMRGKRSFVMRDGVKRTIFEHEATGAKLDFVTNSGICETTPGVNQYSGYISVGSNENMWFWFFESRNSPSTAPLATWFNGGPGCSSMIGLFQENGPCQFYNGASTPSLNPYSWNTYANMLYIDQPIGTGFSYGTDPVTSTITAAPYVWALLQAFYANFPQYQNRDFGLFTESYGGHYGPEFASYFESQNSAIKAGTVTGQNISLVALGINNGWYDPAINYKAFVDYSYNNTYNQILSASQYKSLTNTYNNQCLPALQKCTGTTGTNSACVSAANTCGNNIENAIINVGNFDPYDVRQPYNDPYPPSTYSTYLTSASVVAAIGSKSTYTECSNAAGNQFSTTGDDSRSFLPVLSSVVQSGIQVLIWAGDADWICNWFGGIATAESITYSQSAAFKAKAVANYTVSGAGKVPALGWNPWNAFGCDVKETNTLTAANELVSLDHKDLGYKYVNTTFAAWGIDYLKYDNCNVPSNWTDEYDACVPDLTGTYGTNGTCDVTDTTAPSGYNRSLSNTTKRYDVMRDASLQQNKTILYSLWEWGYADVATWGNGTGNFWRIAKDLRAEWSHVSMTLNAQSFQLKYVNFWGYNDADMLEIGSSGTSTAECRSHFAFWAAIKSPLILGTSFGALSMTLLIS</sequence>
<reference evidence="10 11" key="1">
    <citation type="submission" date="2020-03" db="EMBL/GenBank/DDBJ databases">
        <title>Draft Genome Sequence of Cudoniella acicularis.</title>
        <authorList>
            <person name="Buettner E."/>
            <person name="Kellner H."/>
        </authorList>
    </citation>
    <scope>NUCLEOTIDE SEQUENCE [LARGE SCALE GENOMIC DNA]</scope>
    <source>
        <strain evidence="10 11">DSM 108380</strain>
    </source>
</reference>
<dbReference type="InterPro" id="IPR001563">
    <property type="entry name" value="Peptidase_S10"/>
</dbReference>
<dbReference type="InterPro" id="IPR017853">
    <property type="entry name" value="GH"/>
</dbReference>
<evidence type="ECO:0000256" key="7">
    <source>
        <dbReference type="ARBA" id="ARBA00023180"/>
    </source>
</evidence>
<dbReference type="PRINTS" id="PR00724">
    <property type="entry name" value="CRBOXYPTASEC"/>
</dbReference>
<keyword evidence="6 9" id="KW-0378">Hydrolase</keyword>
<dbReference type="Gene3D" id="3.20.20.70">
    <property type="entry name" value="Aldolase class I"/>
    <property type="match status" value="2"/>
</dbReference>
<evidence type="ECO:0000313" key="11">
    <source>
        <dbReference type="Proteomes" id="UP000566819"/>
    </source>
</evidence>
<dbReference type="AlphaFoldDB" id="A0A8H4RJ70"/>